<dbReference type="SMART" id="SM00347">
    <property type="entry name" value="HTH_MARR"/>
    <property type="match status" value="1"/>
</dbReference>
<dbReference type="PANTHER" id="PTHR33164">
    <property type="entry name" value="TRANSCRIPTIONAL REGULATOR, MARR FAMILY"/>
    <property type="match status" value="1"/>
</dbReference>
<protein>
    <submittedName>
        <fullName evidence="2">MarR family transcriptional regulator</fullName>
    </submittedName>
</protein>
<dbReference type="InterPro" id="IPR000835">
    <property type="entry name" value="HTH_MarR-typ"/>
</dbReference>
<comment type="caution">
    <text evidence="2">The sequence shown here is derived from an EMBL/GenBank/DDBJ whole genome shotgun (WGS) entry which is preliminary data.</text>
</comment>
<dbReference type="PROSITE" id="PS50995">
    <property type="entry name" value="HTH_MARR_2"/>
    <property type="match status" value="1"/>
</dbReference>
<dbReference type="InterPro" id="IPR036390">
    <property type="entry name" value="WH_DNA-bd_sf"/>
</dbReference>
<dbReference type="PANTHER" id="PTHR33164:SF43">
    <property type="entry name" value="HTH-TYPE TRANSCRIPTIONAL REPRESSOR YETL"/>
    <property type="match status" value="1"/>
</dbReference>
<proteinExistence type="predicted"/>
<reference evidence="2 3" key="1">
    <citation type="submission" date="2021-03" db="EMBL/GenBank/DDBJ databases">
        <authorList>
            <person name="Kanchanasin P."/>
            <person name="Saeng-In P."/>
            <person name="Phongsopitanun W."/>
            <person name="Yuki M."/>
            <person name="Kudo T."/>
            <person name="Ohkuma M."/>
            <person name="Tanasupawat S."/>
        </authorList>
    </citation>
    <scope>NUCLEOTIDE SEQUENCE [LARGE SCALE GENOMIC DNA]</scope>
    <source>
        <strain evidence="2 3">L46</strain>
    </source>
</reference>
<name>A0ABS3QUS7_9ACTN</name>
<dbReference type="InterPro" id="IPR036388">
    <property type="entry name" value="WH-like_DNA-bd_sf"/>
</dbReference>
<dbReference type="SUPFAM" id="SSF46785">
    <property type="entry name" value="Winged helix' DNA-binding domain"/>
    <property type="match status" value="1"/>
</dbReference>
<dbReference type="Proteomes" id="UP000666915">
    <property type="component" value="Unassembled WGS sequence"/>
</dbReference>
<evidence type="ECO:0000259" key="1">
    <source>
        <dbReference type="PROSITE" id="PS50995"/>
    </source>
</evidence>
<dbReference type="EMBL" id="JAGEOK010000004">
    <property type="protein sequence ID" value="MBO2437377.1"/>
    <property type="molecule type" value="Genomic_DNA"/>
</dbReference>
<sequence length="154" mass="16681">MEPVLELLMALKTAQREVERRFNHLLRPLGVTAVQAEALLIIADEQPVSIADLGARMAADPGHPSRLADRLAAAGWIDRRPSPRDGRRTDLTLTPDGRDLVERIVAARRPYFDRAAAALAETGLDGVLPDLRRLLDLVRALPDPADGSAATDPG</sequence>
<dbReference type="InterPro" id="IPR039422">
    <property type="entry name" value="MarR/SlyA-like"/>
</dbReference>
<evidence type="ECO:0000313" key="3">
    <source>
        <dbReference type="Proteomes" id="UP000666915"/>
    </source>
</evidence>
<feature type="domain" description="HTH marR-type" evidence="1">
    <location>
        <begin position="4"/>
        <end position="143"/>
    </location>
</feature>
<keyword evidence="3" id="KW-1185">Reference proteome</keyword>
<dbReference type="RefSeq" id="WP_208265702.1">
    <property type="nucleotide sequence ID" value="NZ_BAAAGM010000045.1"/>
</dbReference>
<gene>
    <name evidence="2" type="ORF">J4557_07585</name>
</gene>
<evidence type="ECO:0000313" key="2">
    <source>
        <dbReference type="EMBL" id="MBO2437377.1"/>
    </source>
</evidence>
<organism evidence="2 3">
    <name type="scientific">Actinomadura nitritigenes</name>
    <dbReference type="NCBI Taxonomy" id="134602"/>
    <lineage>
        <taxon>Bacteria</taxon>
        <taxon>Bacillati</taxon>
        <taxon>Actinomycetota</taxon>
        <taxon>Actinomycetes</taxon>
        <taxon>Streptosporangiales</taxon>
        <taxon>Thermomonosporaceae</taxon>
        <taxon>Actinomadura</taxon>
    </lineage>
</organism>
<dbReference type="Gene3D" id="1.10.10.10">
    <property type="entry name" value="Winged helix-like DNA-binding domain superfamily/Winged helix DNA-binding domain"/>
    <property type="match status" value="1"/>
</dbReference>
<dbReference type="Pfam" id="PF01047">
    <property type="entry name" value="MarR"/>
    <property type="match status" value="1"/>
</dbReference>
<accession>A0ABS3QUS7</accession>